<dbReference type="CDD" id="cd12156">
    <property type="entry name" value="HPPR"/>
    <property type="match status" value="1"/>
</dbReference>
<dbReference type="GO" id="GO:0030267">
    <property type="term" value="F:glyoxylate reductase (NADPH) activity"/>
    <property type="evidence" value="ECO:0007669"/>
    <property type="project" value="TreeGrafter"/>
</dbReference>
<keyword evidence="8" id="KW-1185">Reference proteome</keyword>
<dbReference type="InterPro" id="IPR036291">
    <property type="entry name" value="NAD(P)-bd_dom_sf"/>
</dbReference>
<comment type="caution">
    <text evidence="7">The sequence shown here is derived from an EMBL/GenBank/DDBJ whole genome shotgun (WGS) entry which is preliminary data.</text>
</comment>
<evidence type="ECO:0000313" key="7">
    <source>
        <dbReference type="EMBL" id="RYC29433.1"/>
    </source>
</evidence>
<evidence type="ECO:0000256" key="1">
    <source>
        <dbReference type="ARBA" id="ARBA00022857"/>
    </source>
</evidence>
<organism evidence="7 8">
    <name type="scientific">Lichenibacterium minor</name>
    <dbReference type="NCBI Taxonomy" id="2316528"/>
    <lineage>
        <taxon>Bacteria</taxon>
        <taxon>Pseudomonadati</taxon>
        <taxon>Pseudomonadota</taxon>
        <taxon>Alphaproteobacteria</taxon>
        <taxon>Hyphomicrobiales</taxon>
        <taxon>Lichenihabitantaceae</taxon>
        <taxon>Lichenibacterium</taxon>
    </lineage>
</organism>
<evidence type="ECO:0000313" key="8">
    <source>
        <dbReference type="Proteomes" id="UP000290759"/>
    </source>
</evidence>
<evidence type="ECO:0000256" key="4">
    <source>
        <dbReference type="RuleBase" id="RU003719"/>
    </source>
</evidence>
<dbReference type="GO" id="GO:0051287">
    <property type="term" value="F:NAD binding"/>
    <property type="evidence" value="ECO:0007669"/>
    <property type="project" value="InterPro"/>
</dbReference>
<dbReference type="OrthoDB" id="9793626at2"/>
<evidence type="ECO:0000256" key="2">
    <source>
        <dbReference type="ARBA" id="ARBA00023002"/>
    </source>
</evidence>
<dbReference type="PANTHER" id="PTHR10996">
    <property type="entry name" value="2-HYDROXYACID DEHYDROGENASE-RELATED"/>
    <property type="match status" value="1"/>
</dbReference>
<protein>
    <submittedName>
        <fullName evidence="7">2-hydroxyacid dehydrogenase</fullName>
    </submittedName>
</protein>
<dbReference type="PANTHER" id="PTHR10996:SF178">
    <property type="entry name" value="2-HYDROXYACID DEHYDROGENASE YGL185C-RELATED"/>
    <property type="match status" value="1"/>
</dbReference>
<gene>
    <name evidence="7" type="ORF">D3273_24030</name>
</gene>
<evidence type="ECO:0000259" key="6">
    <source>
        <dbReference type="Pfam" id="PF02826"/>
    </source>
</evidence>
<keyword evidence="2 4" id="KW-0560">Oxidoreductase</keyword>
<dbReference type="Gene3D" id="3.40.50.720">
    <property type="entry name" value="NAD(P)-binding Rossmann-like Domain"/>
    <property type="match status" value="2"/>
</dbReference>
<reference evidence="7 8" key="1">
    <citation type="submission" date="2018-12" db="EMBL/GenBank/DDBJ databases">
        <authorList>
            <person name="Grouzdev D.S."/>
            <person name="Krutkina M.S."/>
        </authorList>
    </citation>
    <scope>NUCLEOTIDE SEQUENCE [LARGE SCALE GENOMIC DNA]</scope>
    <source>
        <strain evidence="7 8">RmlP026</strain>
    </source>
</reference>
<dbReference type="FunFam" id="3.40.50.720:FF:000213">
    <property type="entry name" value="Putative 2-hydroxyacid dehydrogenase"/>
    <property type="match status" value="1"/>
</dbReference>
<dbReference type="InterPro" id="IPR050223">
    <property type="entry name" value="D-isomer_2-hydroxyacid_DH"/>
</dbReference>
<dbReference type="Pfam" id="PF00389">
    <property type="entry name" value="2-Hacid_dh"/>
    <property type="match status" value="1"/>
</dbReference>
<proteinExistence type="inferred from homology"/>
<dbReference type="EMBL" id="QYBB01000053">
    <property type="protein sequence ID" value="RYC29433.1"/>
    <property type="molecule type" value="Genomic_DNA"/>
</dbReference>
<evidence type="ECO:0000259" key="5">
    <source>
        <dbReference type="Pfam" id="PF00389"/>
    </source>
</evidence>
<dbReference type="GO" id="GO:0016618">
    <property type="term" value="F:hydroxypyruvate reductase [NAD(P)H] activity"/>
    <property type="evidence" value="ECO:0007669"/>
    <property type="project" value="TreeGrafter"/>
</dbReference>
<sequence length="293" mass="31382">MDEAYRLRRLWEAPDRDAFLRDCADVRAIATRGELGASGALMKALPRLEIVACYGVGTDAIDLEAARAGGIRVTNTPGVLTEDVADMAIALTLATMRRVTAAEAHVRSGRWADGTFELVRRFHGCKLGIAGYGRIGAAVAKRAAGFDVEIAYFDKVAPPGIDHRRFDTLVDLAAWCDVLVVTLAGGPGMGRIVDARVLEALGPEGFLVNVSRGMIVDEPALLDILERRGIAGAGLDVFLGEPRIDPRFATLENVVLQPHHSSGTVETRRAMGQLVRDNLAAHFAGLPLPTPVI</sequence>
<dbReference type="InterPro" id="IPR006139">
    <property type="entry name" value="D-isomer_2_OHA_DH_cat_dom"/>
</dbReference>
<keyword evidence="1" id="KW-0521">NADP</keyword>
<keyword evidence="3" id="KW-0520">NAD</keyword>
<dbReference type="SUPFAM" id="SSF52283">
    <property type="entry name" value="Formate/glycerate dehydrogenase catalytic domain-like"/>
    <property type="match status" value="1"/>
</dbReference>
<comment type="similarity">
    <text evidence="4">Belongs to the D-isomer specific 2-hydroxyacid dehydrogenase family.</text>
</comment>
<dbReference type="InterPro" id="IPR006140">
    <property type="entry name" value="D-isomer_DH_NAD-bd"/>
</dbReference>
<dbReference type="RefSeq" id="WP_129229518.1">
    <property type="nucleotide sequence ID" value="NZ_QYBB01000053.1"/>
</dbReference>
<name>A0A4Q2TZ89_9HYPH</name>
<evidence type="ECO:0000256" key="3">
    <source>
        <dbReference type="ARBA" id="ARBA00023027"/>
    </source>
</evidence>
<accession>A0A4Q2TZ89</accession>
<dbReference type="GO" id="GO:0005829">
    <property type="term" value="C:cytosol"/>
    <property type="evidence" value="ECO:0007669"/>
    <property type="project" value="TreeGrafter"/>
</dbReference>
<reference evidence="7 8" key="2">
    <citation type="submission" date="2019-02" db="EMBL/GenBank/DDBJ databases">
        <title>'Lichenibacterium ramalinii' gen. nov. sp. nov., 'Lichenibacterium minor' gen. nov. sp. nov.</title>
        <authorList>
            <person name="Pankratov T."/>
        </authorList>
    </citation>
    <scope>NUCLEOTIDE SEQUENCE [LARGE SCALE GENOMIC DNA]</scope>
    <source>
        <strain evidence="7 8">RmlP026</strain>
    </source>
</reference>
<feature type="domain" description="D-isomer specific 2-hydroxyacid dehydrogenase catalytic" evidence="5">
    <location>
        <begin position="10"/>
        <end position="292"/>
    </location>
</feature>
<dbReference type="Proteomes" id="UP000290759">
    <property type="component" value="Unassembled WGS sequence"/>
</dbReference>
<dbReference type="Pfam" id="PF02826">
    <property type="entry name" value="2-Hacid_dh_C"/>
    <property type="match status" value="1"/>
</dbReference>
<dbReference type="AlphaFoldDB" id="A0A4Q2TZ89"/>
<dbReference type="SUPFAM" id="SSF51735">
    <property type="entry name" value="NAD(P)-binding Rossmann-fold domains"/>
    <property type="match status" value="1"/>
</dbReference>
<feature type="domain" description="D-isomer specific 2-hydroxyacid dehydrogenase NAD-binding" evidence="6">
    <location>
        <begin position="89"/>
        <end position="260"/>
    </location>
</feature>